<evidence type="ECO:0000259" key="5">
    <source>
        <dbReference type="Pfam" id="PF04055"/>
    </source>
</evidence>
<dbReference type="SFLD" id="SFLDS00029">
    <property type="entry name" value="Radical_SAM"/>
    <property type="match status" value="1"/>
</dbReference>
<protein>
    <submittedName>
        <fullName evidence="6">Radical SAM superfamily protein</fullName>
    </submittedName>
</protein>
<keyword evidence="2" id="KW-0479">Metal-binding</keyword>
<evidence type="ECO:0000313" key="6">
    <source>
        <dbReference type="EMBL" id="KRQ86131.1"/>
    </source>
</evidence>
<dbReference type="GO" id="GO:0003824">
    <property type="term" value="F:catalytic activity"/>
    <property type="evidence" value="ECO:0007669"/>
    <property type="project" value="InterPro"/>
</dbReference>
<dbReference type="InterPro" id="IPR007197">
    <property type="entry name" value="rSAM"/>
</dbReference>
<dbReference type="GO" id="GO:0046872">
    <property type="term" value="F:metal ion binding"/>
    <property type="evidence" value="ECO:0007669"/>
    <property type="project" value="UniProtKB-KW"/>
</dbReference>
<reference evidence="6 7" key="1">
    <citation type="submission" date="2015-09" db="EMBL/GenBank/DDBJ databases">
        <title>Draft genome sequence of a Caloramator mitchellensis, a moderate thermophile from the Great Artesian Basin of Australia.</title>
        <authorList>
            <person name="Patel B.K."/>
        </authorList>
    </citation>
    <scope>NUCLEOTIDE SEQUENCE [LARGE SCALE GENOMIC DNA]</scope>
    <source>
        <strain evidence="6 7">VF08</strain>
    </source>
</reference>
<gene>
    <name evidence="6" type="ORF">ABG79_02070</name>
</gene>
<keyword evidence="3" id="KW-0408">Iron</keyword>
<proteinExistence type="predicted"/>
<dbReference type="EMBL" id="LKHP01000015">
    <property type="protein sequence ID" value="KRQ86131.1"/>
    <property type="molecule type" value="Genomic_DNA"/>
</dbReference>
<dbReference type="SUPFAM" id="SSF102114">
    <property type="entry name" value="Radical SAM enzymes"/>
    <property type="match status" value="1"/>
</dbReference>
<dbReference type="PANTHER" id="PTHR11228:SF34">
    <property type="entry name" value="TUNGSTEN-CONTAINING ALDEHYDE FERREDOXIN OXIDOREDUCTASE COFACTOR MODIFYING PROTEIN"/>
    <property type="match status" value="1"/>
</dbReference>
<dbReference type="InterPro" id="IPR013785">
    <property type="entry name" value="Aldolase_TIM"/>
</dbReference>
<dbReference type="InterPro" id="IPR050377">
    <property type="entry name" value="Radical_SAM_PqqE_MftC-like"/>
</dbReference>
<dbReference type="OrthoDB" id="9810775at2"/>
<dbReference type="Proteomes" id="UP000052015">
    <property type="component" value="Unassembled WGS sequence"/>
</dbReference>
<evidence type="ECO:0000313" key="7">
    <source>
        <dbReference type="Proteomes" id="UP000052015"/>
    </source>
</evidence>
<dbReference type="AlphaFoldDB" id="A0A0R3JRL9"/>
<dbReference type="Gene3D" id="3.20.20.70">
    <property type="entry name" value="Aldolase class I"/>
    <property type="match status" value="1"/>
</dbReference>
<dbReference type="PANTHER" id="PTHR11228">
    <property type="entry name" value="RADICAL SAM DOMAIN PROTEIN"/>
    <property type="match status" value="1"/>
</dbReference>
<keyword evidence="1" id="KW-0949">S-adenosyl-L-methionine</keyword>
<sequence>MKGIRFVVTYSCNFMCSICRFKCAPFKKGFMPVDKFYEHFLSAFEEGYRDYIIIEGGEAFLDIARVYKYLKKIKNYCLKKYIVTNGYWGDIDIYYSVLNDLKKIGLNGLIIEYDYFHKPFIQEKTILNAIRSALCNNLNVTLRALLKTDNLSCIEDTMTIKNLKDIKDKFEDLNIIFETMEQQSLKGVLNKRWALEEKLILYDK</sequence>
<evidence type="ECO:0000256" key="3">
    <source>
        <dbReference type="ARBA" id="ARBA00023004"/>
    </source>
</evidence>
<keyword evidence="4" id="KW-0411">Iron-sulfur</keyword>
<dbReference type="STRING" id="908809.ABG79_02070"/>
<evidence type="ECO:0000256" key="1">
    <source>
        <dbReference type="ARBA" id="ARBA00022691"/>
    </source>
</evidence>
<dbReference type="RefSeq" id="WP_057979382.1">
    <property type="nucleotide sequence ID" value="NZ_LKHP01000015.1"/>
</dbReference>
<name>A0A0R3JRL9_CALMK</name>
<organism evidence="6 7">
    <name type="scientific">Caloramator mitchellensis</name>
    <dbReference type="NCBI Taxonomy" id="908809"/>
    <lineage>
        <taxon>Bacteria</taxon>
        <taxon>Bacillati</taxon>
        <taxon>Bacillota</taxon>
        <taxon>Clostridia</taxon>
        <taxon>Eubacteriales</taxon>
        <taxon>Clostridiaceae</taxon>
        <taxon>Caloramator</taxon>
    </lineage>
</organism>
<keyword evidence="7" id="KW-1185">Reference proteome</keyword>
<dbReference type="GO" id="GO:0051536">
    <property type="term" value="F:iron-sulfur cluster binding"/>
    <property type="evidence" value="ECO:0007669"/>
    <property type="project" value="UniProtKB-KW"/>
</dbReference>
<accession>A0A0R3JRL9</accession>
<evidence type="ECO:0000256" key="4">
    <source>
        <dbReference type="ARBA" id="ARBA00023014"/>
    </source>
</evidence>
<dbReference type="Pfam" id="PF04055">
    <property type="entry name" value="Radical_SAM"/>
    <property type="match status" value="1"/>
</dbReference>
<feature type="domain" description="Radical SAM core" evidence="5">
    <location>
        <begin position="7"/>
        <end position="157"/>
    </location>
</feature>
<evidence type="ECO:0000256" key="2">
    <source>
        <dbReference type="ARBA" id="ARBA00022723"/>
    </source>
</evidence>
<dbReference type="InterPro" id="IPR058240">
    <property type="entry name" value="rSAM_sf"/>
</dbReference>
<comment type="caution">
    <text evidence="6">The sequence shown here is derived from an EMBL/GenBank/DDBJ whole genome shotgun (WGS) entry which is preliminary data.</text>
</comment>